<dbReference type="EMBL" id="FUYN01000003">
    <property type="protein sequence ID" value="SKB45817.1"/>
    <property type="molecule type" value="Genomic_DNA"/>
</dbReference>
<proteinExistence type="predicted"/>
<dbReference type="Gene3D" id="3.10.20.30">
    <property type="match status" value="1"/>
</dbReference>
<organism evidence="1 2">
    <name type="scientific">Acetoanaerobium noterae</name>
    <dbReference type="NCBI Taxonomy" id="745369"/>
    <lineage>
        <taxon>Bacteria</taxon>
        <taxon>Bacillati</taxon>
        <taxon>Bacillota</taxon>
        <taxon>Clostridia</taxon>
        <taxon>Peptostreptococcales</taxon>
        <taxon>Filifactoraceae</taxon>
        <taxon>Acetoanaerobium</taxon>
    </lineage>
</organism>
<name>A0A1T5BFH4_9FIRM</name>
<protein>
    <submittedName>
        <fullName evidence="1">Molybdopterin converting factor, small subunit</fullName>
    </submittedName>
</protein>
<reference evidence="2" key="1">
    <citation type="submission" date="2017-02" db="EMBL/GenBank/DDBJ databases">
        <authorList>
            <person name="Varghese N."/>
            <person name="Submissions S."/>
        </authorList>
    </citation>
    <scope>NUCLEOTIDE SEQUENCE [LARGE SCALE GENOMIC DNA]</scope>
    <source>
        <strain evidence="2">ATCC 35199</strain>
    </source>
</reference>
<gene>
    <name evidence="1" type="ORF">SAMN02745120_1580</name>
</gene>
<dbReference type="SUPFAM" id="SSF54285">
    <property type="entry name" value="MoaD/ThiS"/>
    <property type="match status" value="1"/>
</dbReference>
<evidence type="ECO:0000313" key="2">
    <source>
        <dbReference type="Proteomes" id="UP000243406"/>
    </source>
</evidence>
<keyword evidence="2" id="KW-1185">Reference proteome</keyword>
<dbReference type="CDD" id="cd17040">
    <property type="entry name" value="Ubl_MoaD_like"/>
    <property type="match status" value="1"/>
</dbReference>
<dbReference type="AlphaFoldDB" id="A0A1T5BFH4"/>
<dbReference type="InterPro" id="IPR016155">
    <property type="entry name" value="Mopterin_synth/thiamin_S_b"/>
</dbReference>
<dbReference type="InterPro" id="IPR012675">
    <property type="entry name" value="Beta-grasp_dom_sf"/>
</dbReference>
<dbReference type="InterPro" id="IPR003749">
    <property type="entry name" value="ThiS/MoaD-like"/>
</dbReference>
<dbReference type="RefSeq" id="WP_079589444.1">
    <property type="nucleotide sequence ID" value="NZ_CP154629.1"/>
</dbReference>
<dbReference type="Pfam" id="PF02597">
    <property type="entry name" value="ThiS"/>
    <property type="match status" value="1"/>
</dbReference>
<evidence type="ECO:0000313" key="1">
    <source>
        <dbReference type="EMBL" id="SKB45817.1"/>
    </source>
</evidence>
<dbReference type="OrthoDB" id="9801945at2"/>
<sequence length="74" mass="8016">MQITVKLFANLRENREKIMDMDVSSDTTVKEIIESLGIPLQDVAIIMINGRGTKSDAVLKSDDVLALFPPVGGG</sequence>
<accession>A0A1T5BFH4</accession>
<dbReference type="Proteomes" id="UP000243406">
    <property type="component" value="Unassembled WGS sequence"/>
</dbReference>